<evidence type="ECO:0000313" key="5">
    <source>
        <dbReference type="Proteomes" id="UP001501532"/>
    </source>
</evidence>
<evidence type="ECO:0000259" key="3">
    <source>
        <dbReference type="Pfam" id="PF14016"/>
    </source>
</evidence>
<evidence type="ECO:0000313" key="4">
    <source>
        <dbReference type="EMBL" id="GAA3043318.1"/>
    </source>
</evidence>
<dbReference type="PROSITE" id="PS51257">
    <property type="entry name" value="PROKAR_LIPOPROTEIN"/>
    <property type="match status" value="1"/>
</dbReference>
<gene>
    <name evidence="4" type="ORF">GCM10010448_27670</name>
</gene>
<feature type="domain" description="DUF4232" evidence="3">
    <location>
        <begin position="62"/>
        <end position="189"/>
    </location>
</feature>
<comment type="caution">
    <text evidence="4">The sequence shown here is derived from an EMBL/GenBank/DDBJ whole genome shotgun (WGS) entry which is preliminary data.</text>
</comment>
<accession>A0ABP6LL75</accession>
<feature type="region of interest" description="Disordered" evidence="1">
    <location>
        <begin position="25"/>
        <end position="64"/>
    </location>
</feature>
<reference evidence="5" key="1">
    <citation type="journal article" date="2019" name="Int. J. Syst. Evol. Microbiol.">
        <title>The Global Catalogue of Microorganisms (GCM) 10K type strain sequencing project: providing services to taxonomists for standard genome sequencing and annotation.</title>
        <authorList>
            <consortium name="The Broad Institute Genomics Platform"/>
            <consortium name="The Broad Institute Genome Sequencing Center for Infectious Disease"/>
            <person name="Wu L."/>
            <person name="Ma J."/>
        </authorList>
    </citation>
    <scope>NUCLEOTIDE SEQUENCE [LARGE SCALE GENOMIC DNA]</scope>
    <source>
        <strain evidence="5">JCM 9091</strain>
    </source>
</reference>
<keyword evidence="2" id="KW-0732">Signal</keyword>
<proteinExistence type="predicted"/>
<keyword evidence="5" id="KW-1185">Reference proteome</keyword>
<dbReference type="InterPro" id="IPR025326">
    <property type="entry name" value="DUF4232"/>
</dbReference>
<dbReference type="EMBL" id="BAAAUF010000019">
    <property type="protein sequence ID" value="GAA3043318.1"/>
    <property type="molecule type" value="Genomic_DNA"/>
</dbReference>
<organism evidence="4 5">
    <name type="scientific">Streptomyces glomeratus</name>
    <dbReference type="NCBI Taxonomy" id="284452"/>
    <lineage>
        <taxon>Bacteria</taxon>
        <taxon>Bacillati</taxon>
        <taxon>Actinomycetota</taxon>
        <taxon>Actinomycetes</taxon>
        <taxon>Kitasatosporales</taxon>
        <taxon>Streptomycetaceae</taxon>
        <taxon>Streptomyces</taxon>
    </lineage>
</organism>
<dbReference type="RefSeq" id="WP_234519597.1">
    <property type="nucleotide sequence ID" value="NZ_BAAAUF010000019.1"/>
</dbReference>
<feature type="compositionally biased region" description="Low complexity" evidence="1">
    <location>
        <begin position="29"/>
        <end position="61"/>
    </location>
</feature>
<name>A0ABP6LL75_9ACTN</name>
<feature type="chain" id="PRO_5045236824" description="DUF4232 domain-containing protein" evidence="2">
    <location>
        <begin position="25"/>
        <end position="203"/>
    </location>
</feature>
<evidence type="ECO:0000256" key="2">
    <source>
        <dbReference type="SAM" id="SignalP"/>
    </source>
</evidence>
<evidence type="ECO:0000256" key="1">
    <source>
        <dbReference type="SAM" id="MobiDB-lite"/>
    </source>
</evidence>
<dbReference type="Proteomes" id="UP001501532">
    <property type="component" value="Unassembled WGS sequence"/>
</dbReference>
<feature type="signal peptide" evidence="2">
    <location>
        <begin position="1"/>
        <end position="24"/>
    </location>
</feature>
<dbReference type="Pfam" id="PF14016">
    <property type="entry name" value="DUF4232"/>
    <property type="match status" value="1"/>
</dbReference>
<protein>
    <recommendedName>
        <fullName evidence="3">DUF4232 domain-containing protein</fullName>
    </recommendedName>
</protein>
<sequence length="203" mass="20894">MVRRTAAVSAIGLAVLLAATGCGRSETVSTQPTTGAGQTSTPTTGSSASSSASPHTTGAAACRTPQLRWKLTRLEGKRHNAPTALLGVTNTGTRPCAFDGYPGIDVYVGKGPSVSSKPKNITSVRLVLNTGHAAEFPLFYTPTADPHGSCFIPGDDDPRISVRPPHAAAGDYGASAQLTDANGRRLRVQVCGTTIQLGAPQLR</sequence>